<dbReference type="STRING" id="39060.SAMN05660706_1044"/>
<accession>A0A1I6D0Z4</accession>
<keyword evidence="2" id="KW-1185">Reference proteome</keyword>
<sequence>MKKIISRFFIFTVTTLLFLASVTAASACYFSSYQPEVPEALRK</sequence>
<dbReference type="RefSeq" id="WP_092482021.1">
    <property type="nucleotide sequence ID" value="NZ_FOYM01000004.1"/>
</dbReference>
<dbReference type="AlphaFoldDB" id="A0A1I6D0Z4"/>
<name>A0A1I6D0Z4_9FIRM</name>
<evidence type="ECO:0000313" key="2">
    <source>
        <dbReference type="Proteomes" id="UP000199584"/>
    </source>
</evidence>
<dbReference type="NCBIfam" id="TIGR04223">
    <property type="entry name" value="quorum_AgrD"/>
    <property type="match status" value="1"/>
</dbReference>
<organism evidence="1 2">
    <name type="scientific">Desulfoscipio geothermicus DSM 3669</name>
    <dbReference type="NCBI Taxonomy" id="1121426"/>
    <lineage>
        <taxon>Bacteria</taxon>
        <taxon>Bacillati</taxon>
        <taxon>Bacillota</taxon>
        <taxon>Clostridia</taxon>
        <taxon>Eubacteriales</taxon>
        <taxon>Desulfallaceae</taxon>
        <taxon>Desulfoscipio</taxon>
    </lineage>
</organism>
<protein>
    <submittedName>
        <fullName evidence="1">Cyclic lactone autoinducer peptide</fullName>
    </submittedName>
</protein>
<dbReference type="InterPro" id="IPR009229">
    <property type="entry name" value="AgrD"/>
</dbReference>
<proteinExistence type="predicted"/>
<dbReference type="PROSITE" id="PS51257">
    <property type="entry name" value="PROKAR_LIPOPROTEIN"/>
    <property type="match status" value="1"/>
</dbReference>
<reference evidence="2" key="1">
    <citation type="submission" date="2016-10" db="EMBL/GenBank/DDBJ databases">
        <authorList>
            <person name="Varghese N."/>
            <person name="Submissions S."/>
        </authorList>
    </citation>
    <scope>NUCLEOTIDE SEQUENCE [LARGE SCALE GENOMIC DNA]</scope>
    <source>
        <strain evidence="2">DSM 3669</strain>
    </source>
</reference>
<dbReference type="Proteomes" id="UP000199584">
    <property type="component" value="Unassembled WGS sequence"/>
</dbReference>
<evidence type="ECO:0000313" key="1">
    <source>
        <dbReference type="EMBL" id="SFQ98987.1"/>
    </source>
</evidence>
<dbReference type="EMBL" id="FOYM01000004">
    <property type="protein sequence ID" value="SFQ98987.1"/>
    <property type="molecule type" value="Genomic_DNA"/>
</dbReference>
<gene>
    <name evidence="1" type="ORF">SAMN05660706_1044</name>
</gene>